<dbReference type="RefSeq" id="WP_151616465.1">
    <property type="nucleotide sequence ID" value="NZ_WBWS01000022.1"/>
</dbReference>
<evidence type="ECO:0000313" key="2">
    <source>
        <dbReference type="EMBL" id="KAB2764493.1"/>
    </source>
</evidence>
<organism evidence="2 3">
    <name type="scientific">Brucella anthropi</name>
    <name type="common">Ochrobactrum anthropi</name>
    <dbReference type="NCBI Taxonomy" id="529"/>
    <lineage>
        <taxon>Bacteria</taxon>
        <taxon>Pseudomonadati</taxon>
        <taxon>Pseudomonadota</taxon>
        <taxon>Alphaproteobacteria</taxon>
        <taxon>Hyphomicrobiales</taxon>
        <taxon>Brucellaceae</taxon>
        <taxon>Brucella/Ochrobactrum group</taxon>
        <taxon>Brucella</taxon>
    </lineage>
</organism>
<dbReference type="PANTHER" id="PTHR34989">
    <property type="entry name" value="PROTEIN HDED"/>
    <property type="match status" value="1"/>
</dbReference>
<dbReference type="PANTHER" id="PTHR34989:SF1">
    <property type="entry name" value="PROTEIN HDED"/>
    <property type="match status" value="1"/>
</dbReference>
<feature type="transmembrane region" description="Helical" evidence="1">
    <location>
        <begin position="160"/>
        <end position="184"/>
    </location>
</feature>
<proteinExistence type="predicted"/>
<reference evidence="2 3" key="1">
    <citation type="submission" date="2019-09" db="EMBL/GenBank/DDBJ databases">
        <title>Taxonomic organization of the family Brucellaceae based on a phylogenomic approach.</title>
        <authorList>
            <person name="Leclercq S."/>
            <person name="Cloeckaert A."/>
            <person name="Zygmunt M.S."/>
        </authorList>
    </citation>
    <scope>NUCLEOTIDE SEQUENCE [LARGE SCALE GENOMIC DNA]</scope>
    <source>
        <strain evidence="2 3">LMG 3313</strain>
    </source>
</reference>
<dbReference type="Pfam" id="PF03729">
    <property type="entry name" value="DUF308"/>
    <property type="match status" value="1"/>
</dbReference>
<dbReference type="GO" id="GO:0005886">
    <property type="term" value="C:plasma membrane"/>
    <property type="evidence" value="ECO:0007669"/>
    <property type="project" value="TreeGrafter"/>
</dbReference>
<feature type="transmembrane region" description="Helical" evidence="1">
    <location>
        <begin position="135"/>
        <end position="154"/>
    </location>
</feature>
<feature type="transmembrane region" description="Helical" evidence="1">
    <location>
        <begin position="76"/>
        <end position="96"/>
    </location>
</feature>
<feature type="transmembrane region" description="Helical" evidence="1">
    <location>
        <begin position="21"/>
        <end position="39"/>
    </location>
</feature>
<dbReference type="InterPro" id="IPR005325">
    <property type="entry name" value="DUF308_memb"/>
</dbReference>
<keyword evidence="1" id="KW-0472">Membrane</keyword>
<name>A0A6I0D3Z5_BRUAN</name>
<dbReference type="InterPro" id="IPR052712">
    <property type="entry name" value="Acid_resist_chaperone_HdeD"/>
</dbReference>
<keyword evidence="1" id="KW-1133">Transmembrane helix</keyword>
<dbReference type="AlphaFoldDB" id="A0A6I0D3Z5"/>
<evidence type="ECO:0000256" key="1">
    <source>
        <dbReference type="SAM" id="Phobius"/>
    </source>
</evidence>
<protein>
    <submittedName>
        <fullName evidence="2">HdeD family acid-resistance protein</fullName>
    </submittedName>
</protein>
<keyword evidence="1" id="KW-0812">Transmembrane</keyword>
<gene>
    <name evidence="2" type="ORF">F9L04_19435</name>
</gene>
<dbReference type="Proteomes" id="UP000481876">
    <property type="component" value="Unassembled WGS sequence"/>
</dbReference>
<dbReference type="EMBL" id="WBWS01000022">
    <property type="protein sequence ID" value="KAB2764493.1"/>
    <property type="molecule type" value="Genomic_DNA"/>
</dbReference>
<feature type="transmembrane region" description="Helical" evidence="1">
    <location>
        <begin position="45"/>
        <end position="69"/>
    </location>
</feature>
<evidence type="ECO:0000313" key="3">
    <source>
        <dbReference type="Proteomes" id="UP000481876"/>
    </source>
</evidence>
<accession>A0A6I0D3Z5</accession>
<comment type="caution">
    <text evidence="2">The sequence shown here is derived from an EMBL/GenBank/DDBJ whole genome shotgun (WGS) entry which is preliminary data.</text>
</comment>
<feature type="transmembrane region" description="Helical" evidence="1">
    <location>
        <begin position="102"/>
        <end position="123"/>
    </location>
</feature>
<sequence length="200" mass="21303">MTTMNFRMLDSTDLRLLRSRWQWLLAAGIALLLIAFAALSNLLLATVVSVLFVGVTMLLAGAAHIVFAVQMKRRSHLFGLIAIGALYVSAGLVTFWNPVLASSVLTLLMALSLLVAGIVRFAAGLAVRPVSGWGWLVAAGATTVLVSMVILMGWPVNSLWIIGALLAIDLLITGCGLSALALALRRSPTSSEIIDKRHRA</sequence>